<dbReference type="Gene3D" id="1.20.1250.20">
    <property type="entry name" value="MFS general substrate transporter like domains"/>
    <property type="match status" value="1"/>
</dbReference>
<proteinExistence type="predicted"/>
<feature type="transmembrane region" description="Helical" evidence="2">
    <location>
        <begin position="23"/>
        <end position="48"/>
    </location>
</feature>
<dbReference type="InterPro" id="IPR020846">
    <property type="entry name" value="MFS_dom"/>
</dbReference>
<reference evidence="4" key="1">
    <citation type="submission" date="2015-11" db="EMBL/GenBank/DDBJ databases">
        <title>De novo transcriptome assembly of four potential Pierce s Disease insect vectors from Arizona vineyards.</title>
        <authorList>
            <person name="Tassone E.E."/>
        </authorList>
    </citation>
    <scope>NUCLEOTIDE SEQUENCE</scope>
</reference>
<accession>A0A1B6F4D4</accession>
<dbReference type="GO" id="GO:0016020">
    <property type="term" value="C:membrane"/>
    <property type="evidence" value="ECO:0007669"/>
    <property type="project" value="UniProtKB-SubCell"/>
</dbReference>
<keyword evidence="2" id="KW-0472">Membrane</keyword>
<name>A0A1B6F4D4_9HEMI</name>
<comment type="subcellular location">
    <subcellularLocation>
        <location evidence="1">Membrane</location>
        <topology evidence="1">Multi-pass membrane protein</topology>
    </subcellularLocation>
</comment>
<dbReference type="InterPro" id="IPR036259">
    <property type="entry name" value="MFS_trans_sf"/>
</dbReference>
<protein>
    <recommendedName>
        <fullName evidence="3">Major facilitator superfamily (MFS) profile domain-containing protein</fullName>
    </recommendedName>
</protein>
<dbReference type="EMBL" id="GECZ01024818">
    <property type="protein sequence ID" value="JAS44951.1"/>
    <property type="molecule type" value="Transcribed_RNA"/>
</dbReference>
<feature type="non-terminal residue" evidence="4">
    <location>
        <position position="1"/>
    </location>
</feature>
<evidence type="ECO:0000256" key="1">
    <source>
        <dbReference type="ARBA" id="ARBA00004141"/>
    </source>
</evidence>
<feature type="domain" description="Major facilitator superfamily (MFS) profile" evidence="3">
    <location>
        <begin position="25"/>
        <end position="100"/>
    </location>
</feature>
<keyword evidence="2" id="KW-0812">Transmembrane</keyword>
<organism evidence="4">
    <name type="scientific">Cuerna arida</name>
    <dbReference type="NCBI Taxonomy" id="1464854"/>
    <lineage>
        <taxon>Eukaryota</taxon>
        <taxon>Metazoa</taxon>
        <taxon>Ecdysozoa</taxon>
        <taxon>Arthropoda</taxon>
        <taxon>Hexapoda</taxon>
        <taxon>Insecta</taxon>
        <taxon>Pterygota</taxon>
        <taxon>Neoptera</taxon>
        <taxon>Paraneoptera</taxon>
        <taxon>Hemiptera</taxon>
        <taxon>Auchenorrhyncha</taxon>
        <taxon>Membracoidea</taxon>
        <taxon>Cicadellidae</taxon>
        <taxon>Cicadellinae</taxon>
        <taxon>Proconiini</taxon>
        <taxon>Cuerna</taxon>
    </lineage>
</organism>
<dbReference type="AlphaFoldDB" id="A0A1B6F4D4"/>
<evidence type="ECO:0000256" key="2">
    <source>
        <dbReference type="SAM" id="Phobius"/>
    </source>
</evidence>
<evidence type="ECO:0000259" key="3">
    <source>
        <dbReference type="PROSITE" id="PS50850"/>
    </source>
</evidence>
<sequence>LWLFGQSQQGHSKMILYCGNSGLWFQIFAGISVSMGAFASSSLLAWVTPILPELLSPNSEVPMTPEEASWMISIPELADLVTPIPAGLLADRMGRKPMIL</sequence>
<keyword evidence="2" id="KW-1133">Transmembrane helix</keyword>
<evidence type="ECO:0000313" key="4">
    <source>
        <dbReference type="EMBL" id="JAS44951.1"/>
    </source>
</evidence>
<dbReference type="SUPFAM" id="SSF103473">
    <property type="entry name" value="MFS general substrate transporter"/>
    <property type="match status" value="1"/>
</dbReference>
<gene>
    <name evidence="4" type="ORF">g.12252</name>
</gene>
<dbReference type="GO" id="GO:0022857">
    <property type="term" value="F:transmembrane transporter activity"/>
    <property type="evidence" value="ECO:0007669"/>
    <property type="project" value="InterPro"/>
</dbReference>
<feature type="non-terminal residue" evidence="4">
    <location>
        <position position="100"/>
    </location>
</feature>
<dbReference type="PROSITE" id="PS50850">
    <property type="entry name" value="MFS"/>
    <property type="match status" value="1"/>
</dbReference>